<proteinExistence type="predicted"/>
<evidence type="ECO:0000313" key="1">
    <source>
        <dbReference type="EMBL" id="AIF68624.1"/>
    </source>
</evidence>
<sequence>MVVIVVVGVEVVEVVISVVLVDVWEVGVVDSSVEVGVVSWVWLTHPAERRINPIKRSARIFLIWFT</sequence>
<accession>A0A075LQR1</accession>
<dbReference type="Proteomes" id="UP000027981">
    <property type="component" value="Chromosome"/>
</dbReference>
<gene>
    <name evidence="1" type="ORF">PAP_00905</name>
</gene>
<dbReference type="AlphaFoldDB" id="A0A075LQR1"/>
<dbReference type="KEGG" id="ppac:PAP_00905"/>
<keyword evidence="2" id="KW-1185">Reference proteome</keyword>
<dbReference type="HOGENOM" id="CLU_2821050_0_0_2"/>
<reference evidence="2" key="1">
    <citation type="submission" date="2013-06" db="EMBL/GenBank/DDBJ databases">
        <title>Complete Genome Sequence of Hyperthermophilic Palaeococcus pacificus DY20341T, Isolated from a Deep-Sea Hydrothermal Sediments.</title>
        <authorList>
            <person name="Zeng X."/>
            <person name="Shao Z."/>
        </authorList>
    </citation>
    <scope>NUCLEOTIDE SEQUENCE [LARGE SCALE GENOMIC DNA]</scope>
    <source>
        <strain evidence="2">DY20341</strain>
    </source>
</reference>
<reference evidence="1 2" key="2">
    <citation type="journal article" date="2015" name="Genome Announc.">
        <title>Complete Genome Sequence of Hyperthermophilic Piezophilic Archaeon Palaeococcus pacificus DY20341T, Isolated from Deep-Sea Hydrothermal Sediments.</title>
        <authorList>
            <person name="Zeng X."/>
            <person name="Jebbar M."/>
            <person name="Shao Z."/>
        </authorList>
    </citation>
    <scope>NUCLEOTIDE SEQUENCE [LARGE SCALE GENOMIC DNA]</scope>
    <source>
        <strain evidence="1 2">DY20341</strain>
    </source>
</reference>
<protein>
    <submittedName>
        <fullName evidence="1">Uncharacterized protein</fullName>
    </submittedName>
</protein>
<dbReference type="EMBL" id="CP006019">
    <property type="protein sequence ID" value="AIF68624.1"/>
    <property type="molecule type" value="Genomic_DNA"/>
</dbReference>
<dbReference type="STRING" id="1343739.PAP_00905"/>
<evidence type="ECO:0000313" key="2">
    <source>
        <dbReference type="Proteomes" id="UP000027981"/>
    </source>
</evidence>
<organism evidence="1 2">
    <name type="scientific">Palaeococcus pacificus DY20341</name>
    <dbReference type="NCBI Taxonomy" id="1343739"/>
    <lineage>
        <taxon>Archaea</taxon>
        <taxon>Methanobacteriati</taxon>
        <taxon>Methanobacteriota</taxon>
        <taxon>Thermococci</taxon>
        <taxon>Thermococcales</taxon>
        <taxon>Thermococcaceae</taxon>
        <taxon>Palaeococcus</taxon>
    </lineage>
</organism>
<name>A0A075LQR1_9EURY</name>